<keyword evidence="11" id="KW-1185">Reference proteome</keyword>
<dbReference type="Pfam" id="PF02518">
    <property type="entry name" value="HATPase_c"/>
    <property type="match status" value="1"/>
</dbReference>
<feature type="transmembrane region" description="Helical" evidence="8">
    <location>
        <begin position="121"/>
        <end position="141"/>
    </location>
</feature>
<feature type="transmembrane region" description="Helical" evidence="8">
    <location>
        <begin position="38"/>
        <end position="56"/>
    </location>
</feature>
<keyword evidence="8" id="KW-0472">Membrane</keyword>
<dbReference type="Gene3D" id="3.30.565.10">
    <property type="entry name" value="Histidine kinase-like ATPase, C-terminal domain"/>
    <property type="match status" value="1"/>
</dbReference>
<keyword evidence="3" id="KW-0808">Transferase</keyword>
<evidence type="ECO:0000259" key="9">
    <source>
        <dbReference type="PROSITE" id="PS50109"/>
    </source>
</evidence>
<dbReference type="PRINTS" id="PR00344">
    <property type="entry name" value="BCTRLSENSOR"/>
</dbReference>
<keyword evidence="7" id="KW-0902">Two-component regulatory system</keyword>
<dbReference type="AlphaFoldDB" id="A0A3M8CMT0"/>
<evidence type="ECO:0000313" key="11">
    <source>
        <dbReference type="Proteomes" id="UP000282028"/>
    </source>
</evidence>
<dbReference type="EC" id="2.7.13.3" evidence="2"/>
<feature type="transmembrane region" description="Helical" evidence="8">
    <location>
        <begin position="6"/>
        <end position="26"/>
    </location>
</feature>
<feature type="transmembrane region" description="Helical" evidence="8">
    <location>
        <begin position="62"/>
        <end position="77"/>
    </location>
</feature>
<dbReference type="InterPro" id="IPR004358">
    <property type="entry name" value="Sig_transdc_His_kin-like_C"/>
</dbReference>
<evidence type="ECO:0000313" key="10">
    <source>
        <dbReference type="EMBL" id="RNB77040.1"/>
    </source>
</evidence>
<dbReference type="GO" id="GO:0000160">
    <property type="term" value="P:phosphorelay signal transduction system"/>
    <property type="evidence" value="ECO:0007669"/>
    <property type="project" value="UniProtKB-KW"/>
</dbReference>
<organism evidence="10 11">
    <name type="scientific">Brevibacillus invocatus</name>
    <dbReference type="NCBI Taxonomy" id="173959"/>
    <lineage>
        <taxon>Bacteria</taxon>
        <taxon>Bacillati</taxon>
        <taxon>Bacillota</taxon>
        <taxon>Bacilli</taxon>
        <taxon>Bacillales</taxon>
        <taxon>Paenibacillaceae</taxon>
        <taxon>Brevibacillus</taxon>
    </lineage>
</organism>
<gene>
    <name evidence="10" type="ORF">EDM52_00485</name>
</gene>
<feature type="transmembrane region" description="Helical" evidence="8">
    <location>
        <begin position="84"/>
        <end position="106"/>
    </location>
</feature>
<evidence type="ECO:0000256" key="3">
    <source>
        <dbReference type="ARBA" id="ARBA00022679"/>
    </source>
</evidence>
<name>A0A3M8CMT0_9BACL</name>
<feature type="transmembrane region" description="Helical" evidence="8">
    <location>
        <begin position="202"/>
        <end position="222"/>
    </location>
</feature>
<keyword evidence="8" id="KW-0812">Transmembrane</keyword>
<dbReference type="InterPro" id="IPR036890">
    <property type="entry name" value="HATPase_C_sf"/>
</dbReference>
<sequence length="454" mass="52172">MDFLLRFVFVDVPEAFLLLTIGLAMFNRSVFEKKKQALLFSILSGGFGEFLGYYEISYQPKVLTMFLSTTLIFYLLYKPGLLKSVFMSTAAMGSLIMAEFILLVIYNSQHLYWMDILSTDALMTFIRILYLSILLIFAVILRVMKFDIRRVFPRNRYNRYLFLLILVGSIEFLLILFMNTSFFLRNNNSVLGQVYTPQFQLIFQLLILALFILIVFLFRIYLTLTIHRVEEETGTPYLNSIHDMLTAIRSFKHDSMNHYTAINGFLKKGLYDLAKEYVEQLLHEIVVTEKTVDSSAHILEGIKNPAVSSLLQSKMALCLAERIHLTMNITTSNQFTHIKTYDLIKVLGNLMDNAIRATSYELEENRYIRLDWGQSERELFLTIENSGPGIPKDKLNEVFSIGYTTKKNGEGGLGLTIVKSVTERYGGNVDVFSENGITRFHVSFNNRQIAKGGI</sequence>
<dbReference type="InterPro" id="IPR005467">
    <property type="entry name" value="His_kinase_dom"/>
</dbReference>
<dbReference type="RefSeq" id="WP_122907082.1">
    <property type="nucleotide sequence ID" value="NZ_CBCSBE010000018.1"/>
</dbReference>
<dbReference type="SMART" id="SM00387">
    <property type="entry name" value="HATPase_c"/>
    <property type="match status" value="1"/>
</dbReference>
<evidence type="ECO:0000256" key="5">
    <source>
        <dbReference type="ARBA" id="ARBA00022777"/>
    </source>
</evidence>
<dbReference type="GO" id="GO:0004673">
    <property type="term" value="F:protein histidine kinase activity"/>
    <property type="evidence" value="ECO:0007669"/>
    <property type="project" value="UniProtKB-EC"/>
</dbReference>
<dbReference type="Proteomes" id="UP000282028">
    <property type="component" value="Unassembled WGS sequence"/>
</dbReference>
<comment type="caution">
    <text evidence="10">The sequence shown here is derived from an EMBL/GenBank/DDBJ whole genome shotgun (WGS) entry which is preliminary data.</text>
</comment>
<evidence type="ECO:0000256" key="6">
    <source>
        <dbReference type="ARBA" id="ARBA00022840"/>
    </source>
</evidence>
<dbReference type="GO" id="GO:0042802">
    <property type="term" value="F:identical protein binding"/>
    <property type="evidence" value="ECO:0007669"/>
    <property type="project" value="TreeGrafter"/>
</dbReference>
<evidence type="ECO:0000256" key="1">
    <source>
        <dbReference type="ARBA" id="ARBA00000085"/>
    </source>
</evidence>
<dbReference type="GO" id="GO:0005524">
    <property type="term" value="F:ATP binding"/>
    <property type="evidence" value="ECO:0007669"/>
    <property type="project" value="UniProtKB-KW"/>
</dbReference>
<keyword evidence="8" id="KW-1133">Transmembrane helix</keyword>
<keyword evidence="5" id="KW-0418">Kinase</keyword>
<dbReference type="PROSITE" id="PS50109">
    <property type="entry name" value="HIS_KIN"/>
    <property type="match status" value="1"/>
</dbReference>
<dbReference type="EMBL" id="RHHR01000002">
    <property type="protein sequence ID" value="RNB77040.1"/>
    <property type="molecule type" value="Genomic_DNA"/>
</dbReference>
<accession>A0A3M8CMT0</accession>
<dbReference type="Gene3D" id="1.10.287.130">
    <property type="match status" value="1"/>
</dbReference>
<dbReference type="PANTHER" id="PTHR40448">
    <property type="entry name" value="TWO-COMPONENT SENSOR HISTIDINE KINASE"/>
    <property type="match status" value="1"/>
</dbReference>
<proteinExistence type="predicted"/>
<dbReference type="SUPFAM" id="SSF55874">
    <property type="entry name" value="ATPase domain of HSP90 chaperone/DNA topoisomerase II/histidine kinase"/>
    <property type="match status" value="1"/>
</dbReference>
<evidence type="ECO:0000256" key="8">
    <source>
        <dbReference type="SAM" id="Phobius"/>
    </source>
</evidence>
<dbReference type="PANTHER" id="PTHR40448:SF1">
    <property type="entry name" value="TWO-COMPONENT SENSOR HISTIDINE KINASE"/>
    <property type="match status" value="1"/>
</dbReference>
<keyword evidence="6" id="KW-0067">ATP-binding</keyword>
<dbReference type="InterPro" id="IPR032834">
    <property type="entry name" value="NatK-like_C"/>
</dbReference>
<evidence type="ECO:0000256" key="7">
    <source>
        <dbReference type="ARBA" id="ARBA00023012"/>
    </source>
</evidence>
<evidence type="ECO:0000256" key="2">
    <source>
        <dbReference type="ARBA" id="ARBA00012438"/>
    </source>
</evidence>
<feature type="domain" description="Histidine kinase" evidence="9">
    <location>
        <begin position="343"/>
        <end position="448"/>
    </location>
</feature>
<keyword evidence="4" id="KW-0547">Nucleotide-binding</keyword>
<feature type="transmembrane region" description="Helical" evidence="8">
    <location>
        <begin position="161"/>
        <end position="182"/>
    </location>
</feature>
<dbReference type="InterPro" id="IPR003594">
    <property type="entry name" value="HATPase_dom"/>
</dbReference>
<dbReference type="OrthoDB" id="3173688at2"/>
<evidence type="ECO:0000256" key="4">
    <source>
        <dbReference type="ARBA" id="ARBA00022741"/>
    </source>
</evidence>
<comment type="catalytic activity">
    <reaction evidence="1">
        <text>ATP + protein L-histidine = ADP + protein N-phospho-L-histidine.</text>
        <dbReference type="EC" id="2.7.13.3"/>
    </reaction>
</comment>
<reference evidence="10 11" key="1">
    <citation type="submission" date="2018-10" db="EMBL/GenBank/DDBJ databases">
        <title>Phylogenomics of Brevibacillus.</title>
        <authorList>
            <person name="Dunlap C."/>
        </authorList>
    </citation>
    <scope>NUCLEOTIDE SEQUENCE [LARGE SCALE GENOMIC DNA]</scope>
    <source>
        <strain evidence="10 11">JCM 12215</strain>
    </source>
</reference>
<dbReference type="CDD" id="cd16935">
    <property type="entry name" value="HATPase_AgrC-ComD-like"/>
    <property type="match status" value="1"/>
</dbReference>
<protein>
    <recommendedName>
        <fullName evidence="2">histidine kinase</fullName>
        <ecNumber evidence="2">2.7.13.3</ecNumber>
    </recommendedName>
</protein>